<accession>A0ABV0RDI0</accession>
<gene>
    <name evidence="2" type="ORF">XENOCAPTIV_025633</name>
</gene>
<feature type="signal peptide" evidence="1">
    <location>
        <begin position="1"/>
        <end position="22"/>
    </location>
</feature>
<reference evidence="2 3" key="1">
    <citation type="submission" date="2021-06" db="EMBL/GenBank/DDBJ databases">
        <authorList>
            <person name="Palmer J.M."/>
        </authorList>
    </citation>
    <scope>NUCLEOTIDE SEQUENCE [LARGE SCALE GENOMIC DNA]</scope>
    <source>
        <strain evidence="2 3">XC_2019</strain>
        <tissue evidence="2">Muscle</tissue>
    </source>
</reference>
<evidence type="ECO:0000313" key="2">
    <source>
        <dbReference type="EMBL" id="MEQ2206205.1"/>
    </source>
</evidence>
<organism evidence="2 3">
    <name type="scientific">Xenoophorus captivus</name>
    <dbReference type="NCBI Taxonomy" id="1517983"/>
    <lineage>
        <taxon>Eukaryota</taxon>
        <taxon>Metazoa</taxon>
        <taxon>Chordata</taxon>
        <taxon>Craniata</taxon>
        <taxon>Vertebrata</taxon>
        <taxon>Euteleostomi</taxon>
        <taxon>Actinopterygii</taxon>
        <taxon>Neopterygii</taxon>
        <taxon>Teleostei</taxon>
        <taxon>Neoteleostei</taxon>
        <taxon>Acanthomorphata</taxon>
        <taxon>Ovalentaria</taxon>
        <taxon>Atherinomorphae</taxon>
        <taxon>Cyprinodontiformes</taxon>
        <taxon>Goodeidae</taxon>
        <taxon>Xenoophorus</taxon>
    </lineage>
</organism>
<comment type="caution">
    <text evidence="2">The sequence shown here is derived from an EMBL/GenBank/DDBJ whole genome shotgun (WGS) entry which is preliminary data.</text>
</comment>
<evidence type="ECO:0008006" key="4">
    <source>
        <dbReference type="Google" id="ProtNLM"/>
    </source>
</evidence>
<keyword evidence="1" id="KW-0732">Signal</keyword>
<dbReference type="Proteomes" id="UP001434883">
    <property type="component" value="Unassembled WGS sequence"/>
</dbReference>
<sequence length="101" mass="11928">MRLFQVICWGFVFFALNNDGSSENVFTQRRAASSVTRFPQLFHNESQCYCSSHTVYIHTHAQRGKMLFYLEEDVYFFVSNRLQNVLLWFHGPLCPLVYSHP</sequence>
<protein>
    <recommendedName>
        <fullName evidence="4">Secreted protein</fullName>
    </recommendedName>
</protein>
<evidence type="ECO:0000313" key="3">
    <source>
        <dbReference type="Proteomes" id="UP001434883"/>
    </source>
</evidence>
<feature type="chain" id="PRO_5046081909" description="Secreted protein" evidence="1">
    <location>
        <begin position="23"/>
        <end position="101"/>
    </location>
</feature>
<keyword evidence="3" id="KW-1185">Reference proteome</keyword>
<proteinExistence type="predicted"/>
<dbReference type="EMBL" id="JAHRIN010042631">
    <property type="protein sequence ID" value="MEQ2206205.1"/>
    <property type="molecule type" value="Genomic_DNA"/>
</dbReference>
<evidence type="ECO:0000256" key="1">
    <source>
        <dbReference type="SAM" id="SignalP"/>
    </source>
</evidence>
<name>A0ABV0RDI0_9TELE</name>